<feature type="compositionally biased region" description="Polar residues" evidence="1">
    <location>
        <begin position="578"/>
        <end position="591"/>
    </location>
</feature>
<comment type="caution">
    <text evidence="2">The sequence shown here is derived from an EMBL/GenBank/DDBJ whole genome shotgun (WGS) entry which is preliminary data.</text>
</comment>
<gene>
    <name evidence="2" type="ORF">Daus18300_008435</name>
</gene>
<dbReference type="EMBL" id="JAWRVE010000079">
    <property type="protein sequence ID" value="KAL1862637.1"/>
    <property type="molecule type" value="Genomic_DNA"/>
</dbReference>
<dbReference type="Proteomes" id="UP001583177">
    <property type="component" value="Unassembled WGS sequence"/>
</dbReference>
<keyword evidence="3" id="KW-1185">Reference proteome</keyword>
<feature type="compositionally biased region" description="Acidic residues" evidence="1">
    <location>
        <begin position="599"/>
        <end position="608"/>
    </location>
</feature>
<feature type="compositionally biased region" description="Polar residues" evidence="1">
    <location>
        <begin position="63"/>
        <end position="77"/>
    </location>
</feature>
<reference evidence="2 3" key="1">
    <citation type="journal article" date="2024" name="IMA Fungus">
        <title>IMA Genome - F19 : A genome assembly and annotation guide to empower mycologists, including annotated draft genome sequences of Ceratocystis pirilliformis, Diaporthe australafricana, Fusarium ophioides, Paecilomyces lecythidis, and Sporothrix stenoceras.</title>
        <authorList>
            <person name="Aylward J."/>
            <person name="Wilson A.M."/>
            <person name="Visagie C.M."/>
            <person name="Spraker J."/>
            <person name="Barnes I."/>
            <person name="Buitendag C."/>
            <person name="Ceriani C."/>
            <person name="Del Mar Angel L."/>
            <person name="du Plessis D."/>
            <person name="Fuchs T."/>
            <person name="Gasser K."/>
            <person name="Kramer D."/>
            <person name="Li W."/>
            <person name="Munsamy K."/>
            <person name="Piso A."/>
            <person name="Price J.L."/>
            <person name="Sonnekus B."/>
            <person name="Thomas C."/>
            <person name="van der Nest A."/>
            <person name="van Dijk A."/>
            <person name="van Heerden A."/>
            <person name="van Vuuren N."/>
            <person name="Yilmaz N."/>
            <person name="Duong T.A."/>
            <person name="van der Merwe N.A."/>
            <person name="Wingfield M.J."/>
            <person name="Wingfield B.D."/>
        </authorList>
    </citation>
    <scope>NUCLEOTIDE SEQUENCE [LARGE SCALE GENOMIC DNA]</scope>
    <source>
        <strain evidence="2 3">CMW 18300</strain>
    </source>
</reference>
<sequence length="615" mass="68405">MSNEPSEDLGNVTAGNGEDDRGVANAFKALELSNPPALGSQPRISTCPKTVELGEQARDSGYGSATSTPDPKETTNPLHKPRQIPLIRRLGLFVSNKAMETGTRRRFLEVQLEIERMLLEFMRKLKSVPGRYKPVAIRPMMLGETETDTNAKAYMVVICSEDIKRKVQDFFDESLVKSLCEPGDDDVPSFKALVIGHSIRLRAATSDIDVQCCAMECQDYDYIRTFCGMPIRLCDELGHSRKATFGGIVKVTSTAGEFQLYGLTAGHVIRDQRVVTEEADPSLLVLNSSDLTRTQTMEVPENQTRTASPTMSNISQSEFDRWCFHPEQSIGKVLDGNWTKTMADEEQNHMKPCLDWALFELDAYRPNQLSFNGRENSRDDLHLPLSTKDPSQTDIRVSMLCASQGVKEGLLSTTRARVLLDPGDSFIDAYTLSLDHSEVSDGDSGSWVVDELHLDVYGHVIADDVFGDAYVIPMNDILADIQRCLDVESVDLPTRLDMTVTAMEQQPDLFPERNANDRPNSELVDGGPGDIHCFSYASTSYLHMSDEELAEKSNLFTVRINRPRDHFPPPPSRCASANHDSGYSSLNVTPQVTPPMFDPDSEDEDGLPEDFSKNE</sequence>
<feature type="region of interest" description="Disordered" evidence="1">
    <location>
        <begin position="1"/>
        <end position="26"/>
    </location>
</feature>
<proteinExistence type="predicted"/>
<evidence type="ECO:0000313" key="2">
    <source>
        <dbReference type="EMBL" id="KAL1862637.1"/>
    </source>
</evidence>
<evidence type="ECO:0000313" key="3">
    <source>
        <dbReference type="Proteomes" id="UP001583177"/>
    </source>
</evidence>
<protein>
    <submittedName>
        <fullName evidence="2">Uncharacterized protein</fullName>
    </submittedName>
</protein>
<evidence type="ECO:0000256" key="1">
    <source>
        <dbReference type="SAM" id="MobiDB-lite"/>
    </source>
</evidence>
<feature type="region of interest" description="Disordered" evidence="1">
    <location>
        <begin position="561"/>
        <end position="615"/>
    </location>
</feature>
<name>A0ABR3WI73_9PEZI</name>
<organism evidence="2 3">
    <name type="scientific">Diaporthe australafricana</name>
    <dbReference type="NCBI Taxonomy" id="127596"/>
    <lineage>
        <taxon>Eukaryota</taxon>
        <taxon>Fungi</taxon>
        <taxon>Dikarya</taxon>
        <taxon>Ascomycota</taxon>
        <taxon>Pezizomycotina</taxon>
        <taxon>Sordariomycetes</taxon>
        <taxon>Sordariomycetidae</taxon>
        <taxon>Diaporthales</taxon>
        <taxon>Diaporthaceae</taxon>
        <taxon>Diaporthe</taxon>
    </lineage>
</organism>
<feature type="region of interest" description="Disordered" evidence="1">
    <location>
        <begin position="58"/>
        <end position="79"/>
    </location>
</feature>
<accession>A0ABR3WI73</accession>